<organism evidence="1 2">
    <name type="scientific">Candidatus Gottesmanbacteria bacterium RBG_16_52_11</name>
    <dbReference type="NCBI Taxonomy" id="1798374"/>
    <lineage>
        <taxon>Bacteria</taxon>
        <taxon>Candidatus Gottesmaniibacteriota</taxon>
    </lineage>
</organism>
<proteinExistence type="predicted"/>
<dbReference type="Gene3D" id="3.40.50.300">
    <property type="entry name" value="P-loop containing nucleotide triphosphate hydrolases"/>
    <property type="match status" value="1"/>
</dbReference>
<evidence type="ECO:0000313" key="1">
    <source>
        <dbReference type="EMBL" id="OGG02439.1"/>
    </source>
</evidence>
<dbReference type="Gene3D" id="1.20.272.10">
    <property type="match status" value="1"/>
</dbReference>
<dbReference type="SUPFAM" id="SSF48019">
    <property type="entry name" value="post-AAA+ oligomerization domain-like"/>
    <property type="match status" value="1"/>
</dbReference>
<name>A0A1F5YQI0_9BACT</name>
<dbReference type="InterPro" id="IPR027417">
    <property type="entry name" value="P-loop_NTPase"/>
</dbReference>
<evidence type="ECO:0000313" key="2">
    <source>
        <dbReference type="Proteomes" id="UP000178448"/>
    </source>
</evidence>
<dbReference type="GO" id="GO:0006260">
    <property type="term" value="P:DNA replication"/>
    <property type="evidence" value="ECO:0007669"/>
    <property type="project" value="InterPro"/>
</dbReference>
<protein>
    <recommendedName>
        <fullName evidence="3">DNA polymerase III delta N-terminal domain-containing protein</fullName>
    </recommendedName>
</protein>
<dbReference type="STRING" id="1798374.A2Z33_05265"/>
<reference evidence="1 2" key="1">
    <citation type="journal article" date="2016" name="Nat. Commun.">
        <title>Thousands of microbial genomes shed light on interconnected biogeochemical processes in an aquifer system.</title>
        <authorList>
            <person name="Anantharaman K."/>
            <person name="Brown C.T."/>
            <person name="Hug L.A."/>
            <person name="Sharon I."/>
            <person name="Castelle C.J."/>
            <person name="Probst A.J."/>
            <person name="Thomas B.C."/>
            <person name="Singh A."/>
            <person name="Wilkins M.J."/>
            <person name="Karaoz U."/>
            <person name="Brodie E.L."/>
            <person name="Williams K.H."/>
            <person name="Hubbard S.S."/>
            <person name="Banfield J.F."/>
        </authorList>
    </citation>
    <scope>NUCLEOTIDE SEQUENCE [LARGE SCALE GENOMIC DNA]</scope>
</reference>
<evidence type="ECO:0008006" key="3">
    <source>
        <dbReference type="Google" id="ProtNLM"/>
    </source>
</evidence>
<dbReference type="EMBL" id="MFJD01000008">
    <property type="protein sequence ID" value="OGG02439.1"/>
    <property type="molecule type" value="Genomic_DNA"/>
</dbReference>
<sequence>MLTLIHGDNTEASRRELNRIRTGYREIRMLSGKALTSRDLIQAADSGSLFGGKSAVVIENFLTKNPAKSKLTAELLDFLVRVAERSDIILWEEKEIPKSTVSRLSPKLTERLIKHPPALFAFLDALAPGKPNALLVSYGRVLEKEASELVHAMILRRIRQLIMIKDGIKPRETASWQENRLTMQAKLFTMEQLIRLHKSLTMNEFSVKSGATPLSIRELTELTLADPHLGGAYDQSNP</sequence>
<dbReference type="GO" id="GO:0003677">
    <property type="term" value="F:DNA binding"/>
    <property type="evidence" value="ECO:0007669"/>
    <property type="project" value="InterPro"/>
</dbReference>
<accession>A0A1F5YQI0</accession>
<gene>
    <name evidence="1" type="ORF">A2Z33_05265</name>
</gene>
<dbReference type="Proteomes" id="UP000178448">
    <property type="component" value="Unassembled WGS sequence"/>
</dbReference>
<dbReference type="AlphaFoldDB" id="A0A1F5YQI0"/>
<dbReference type="InterPro" id="IPR008921">
    <property type="entry name" value="DNA_pol3_clamp-load_cplx_C"/>
</dbReference>
<comment type="caution">
    <text evidence="1">The sequence shown here is derived from an EMBL/GenBank/DDBJ whole genome shotgun (WGS) entry which is preliminary data.</text>
</comment>